<feature type="region of interest" description="Disordered" evidence="1">
    <location>
        <begin position="1151"/>
        <end position="1170"/>
    </location>
</feature>
<keyword evidence="2" id="KW-0812">Transmembrane</keyword>
<proteinExistence type="predicted"/>
<feature type="compositionally biased region" description="Basic residues" evidence="1">
    <location>
        <begin position="1157"/>
        <end position="1170"/>
    </location>
</feature>
<organism evidence="3 4">
    <name type="scientific">Symbiodinium microadriaticum</name>
    <name type="common">Dinoflagellate</name>
    <name type="synonym">Zooxanthella microadriatica</name>
    <dbReference type="NCBI Taxonomy" id="2951"/>
    <lineage>
        <taxon>Eukaryota</taxon>
        <taxon>Sar</taxon>
        <taxon>Alveolata</taxon>
        <taxon>Dinophyceae</taxon>
        <taxon>Suessiales</taxon>
        <taxon>Symbiodiniaceae</taxon>
        <taxon>Symbiodinium</taxon>
    </lineage>
</organism>
<name>A0A1Q9C251_SYMMI</name>
<dbReference type="AlphaFoldDB" id="A0A1Q9C251"/>
<reference evidence="3 4" key="1">
    <citation type="submission" date="2016-02" db="EMBL/GenBank/DDBJ databases">
        <title>Genome analysis of coral dinoflagellate symbionts highlights evolutionary adaptations to a symbiotic lifestyle.</title>
        <authorList>
            <person name="Aranda M."/>
            <person name="Li Y."/>
            <person name="Liew Y.J."/>
            <person name="Baumgarten S."/>
            <person name="Simakov O."/>
            <person name="Wilson M."/>
            <person name="Piel J."/>
            <person name="Ashoor H."/>
            <person name="Bougouffa S."/>
            <person name="Bajic V.B."/>
            <person name="Ryu T."/>
            <person name="Ravasi T."/>
            <person name="Bayer T."/>
            <person name="Micklem G."/>
            <person name="Kim H."/>
            <person name="Bhak J."/>
            <person name="Lajeunesse T.C."/>
            <person name="Voolstra C.R."/>
        </authorList>
    </citation>
    <scope>NUCLEOTIDE SEQUENCE [LARGE SCALE GENOMIC DNA]</scope>
    <source>
        <strain evidence="3 4">CCMP2467</strain>
    </source>
</reference>
<dbReference type="EMBL" id="LSRX01001871">
    <property type="protein sequence ID" value="OLP76993.1"/>
    <property type="molecule type" value="Genomic_DNA"/>
</dbReference>
<feature type="transmembrane region" description="Helical" evidence="2">
    <location>
        <begin position="371"/>
        <end position="404"/>
    </location>
</feature>
<keyword evidence="4" id="KW-1185">Reference proteome</keyword>
<gene>
    <name evidence="3" type="ORF">AK812_SmicGene43005</name>
</gene>
<dbReference type="OrthoDB" id="411444at2759"/>
<sequence>MAVSFVQEETDQLRPNSLLHSLAKSIAWSLNKLVLDAVMALLEDPEFDLPHGEWTVPCFSHTAEIRALMSDWFAASAVVGFRSPSTCLEPLTRQKDELNDPARQGQEESGPQVNAPLRMIMLEAQEMAIKNQWAVRQGKSLYWQFQSWDPVTAKVIIHPKREPILMSTMEERIEEVSLRGEAADNFHGILMTLSECAVWRVMNIAFAPSAAPPFYAGVWQAWDPVAPYSQQDAIAAWEHDHLVRGECYEWLRGHDDAFIECVDASQDATSVDQAIEKLPKPNQYPTLLLILPKHSKFEAIDLFAVRTLLLMPLSLVSLAQLAIYEIDVVVPPKIDFMFIVAGDSESKRNEAWTCTTQGRPPVILNATTTIIIIIIIMMVVVVVVAVVIFNIAIVVVVVIIIIIIDGISQGNCNSDSQANRGRHDSSGRTFHEVRGTTLTLSTSHVQPEFLEGSTSLSAVPASTVTMPSTTLQTEESALSFTEHLQKLWSSYAWHRRKDETPRMLQASPGAYDRCHERERLAWFYLWGQIRTFGMHTQNFRSFLEGSGAKCWFVVIYTREEFTSRGKDGKWNKRDRPTASRFVAEGRTVTSYIANAAKELRLGSVSVNLAWAQSSLAHEPFCRTTRCDWDYTAGVTRFGHEVAKFHGIPQSENDIILVSRPDIVFSHAVNVTRIFEVMAWQKHILLPHEGSKVEGNDPSEMSDDISFGMMKPLVNTGSTSLSAVPASTVTMPSTTLQTEESALSFTEHLQKLWSSYAWHRRKDETPRMLQASPGAYDRCHERERLAWFYLWGQIRTFGMHTQNFRSFLEGSGAKCWFVVIYTREEFTSRGKDGKWNKRDRPTASRFVAEGRTVTSYIENAAKELRLGSVSVNLAWAQSSLAHEPFCRTTRCDWDYTAGVTRFGHEVAKFHGIPQSENDIILVSRPDIVFSHAVNVTRIFEVMAWQKHILLPHEGSKVEGNDPSEMLIIGPRLVWEGPCMVKADLPCGPVFWKDKMCGFFGTQYVHWSYSQGVMPFFYFGPIKLHLHRMSDDISFGMMKPLVNTVSHGNDRVLGTTDLTRQAQCALGSKGLEDLVFRCNTKLQRQVKFPEGPRCWSADFRFQPVSGLKRTEDGRVVQQLDGSQGYWLCTEHTDIDRNRSCTFTGLDVFDGVPAPGASKKMMKTKKKSGAKLP</sequence>
<accession>A0A1Q9C251</accession>
<keyword evidence="2" id="KW-0472">Membrane</keyword>
<feature type="transmembrane region" description="Helical" evidence="2">
    <location>
        <begin position="303"/>
        <end position="324"/>
    </location>
</feature>
<protein>
    <submittedName>
        <fullName evidence="3">Uncharacterized protein</fullName>
    </submittedName>
</protein>
<evidence type="ECO:0000256" key="2">
    <source>
        <dbReference type="SAM" id="Phobius"/>
    </source>
</evidence>
<evidence type="ECO:0000313" key="3">
    <source>
        <dbReference type="EMBL" id="OLP76993.1"/>
    </source>
</evidence>
<keyword evidence="2" id="KW-1133">Transmembrane helix</keyword>
<dbReference type="Proteomes" id="UP000186817">
    <property type="component" value="Unassembled WGS sequence"/>
</dbReference>
<evidence type="ECO:0000256" key="1">
    <source>
        <dbReference type="SAM" id="MobiDB-lite"/>
    </source>
</evidence>
<comment type="caution">
    <text evidence="3">The sequence shown here is derived from an EMBL/GenBank/DDBJ whole genome shotgun (WGS) entry which is preliminary data.</text>
</comment>
<evidence type="ECO:0000313" key="4">
    <source>
        <dbReference type="Proteomes" id="UP000186817"/>
    </source>
</evidence>